<feature type="transmembrane region" description="Helical" evidence="26">
    <location>
        <begin position="152"/>
        <end position="172"/>
    </location>
</feature>
<evidence type="ECO:0000256" key="16">
    <source>
        <dbReference type="ARBA" id="ARBA00044899"/>
    </source>
</evidence>
<dbReference type="PANTHER" id="PTHR23512:SF3">
    <property type="entry name" value="MAJOR FACILITATOR SUPERFAMILY DOMAIN-CONTAINING PROTEIN 1"/>
    <property type="match status" value="1"/>
</dbReference>
<dbReference type="InterPro" id="IPR011701">
    <property type="entry name" value="MFS"/>
</dbReference>
<name>A0A9J6QMD3_9FIRM</name>
<feature type="transmembrane region" description="Helical" evidence="26">
    <location>
        <begin position="111"/>
        <end position="131"/>
    </location>
</feature>
<evidence type="ECO:0000256" key="20">
    <source>
        <dbReference type="ARBA" id="ARBA00044919"/>
    </source>
</evidence>
<comment type="catalytic activity">
    <reaction evidence="21">
        <text>L-lysyl-glycine(out) = L-lysyl-glycine(in)</text>
        <dbReference type="Rhea" id="RHEA:79407"/>
        <dbReference type="ChEBI" id="CHEBI:191202"/>
    </reaction>
</comment>
<evidence type="ECO:0000256" key="17">
    <source>
        <dbReference type="ARBA" id="ARBA00044900"/>
    </source>
</evidence>
<evidence type="ECO:0000256" key="24">
    <source>
        <dbReference type="ARBA" id="ARBA00045709"/>
    </source>
</evidence>
<feature type="transmembrane region" description="Helical" evidence="26">
    <location>
        <begin position="57"/>
        <end position="76"/>
    </location>
</feature>
<evidence type="ECO:0000256" key="4">
    <source>
        <dbReference type="ARBA" id="ARBA00022448"/>
    </source>
</evidence>
<evidence type="ECO:0000256" key="13">
    <source>
        <dbReference type="ARBA" id="ARBA00044891"/>
    </source>
</evidence>
<comment type="catalytic activity">
    <reaction evidence="9">
        <text>L-lysyl-L-alanine(out) = L-lysyl-L-alanine(in)</text>
        <dbReference type="Rhea" id="RHEA:79399"/>
        <dbReference type="ChEBI" id="CHEBI:229954"/>
    </reaction>
</comment>
<evidence type="ECO:0000256" key="19">
    <source>
        <dbReference type="ARBA" id="ARBA00044912"/>
    </source>
</evidence>
<keyword evidence="4" id="KW-0813">Transport</keyword>
<accession>A0A9J6QMD3</accession>
<dbReference type="InterPro" id="IPR052187">
    <property type="entry name" value="MFSD1"/>
</dbReference>
<dbReference type="GO" id="GO:0022857">
    <property type="term" value="F:transmembrane transporter activity"/>
    <property type="evidence" value="ECO:0007669"/>
    <property type="project" value="InterPro"/>
</dbReference>
<comment type="catalytic activity">
    <reaction evidence="16">
        <text>L-arginyl-L-alpha-amino acid(out) = L-arginyl-L-alpha-amino acid(in)</text>
        <dbReference type="Rhea" id="RHEA:79371"/>
        <dbReference type="ChEBI" id="CHEBI:84315"/>
    </reaction>
</comment>
<evidence type="ECO:0000256" key="3">
    <source>
        <dbReference type="ARBA" id="ARBA00008335"/>
    </source>
</evidence>
<keyword evidence="7 26" id="KW-0472">Membrane</keyword>
<feature type="transmembrane region" description="Helical" evidence="26">
    <location>
        <begin position="395"/>
        <end position="415"/>
    </location>
</feature>
<comment type="subunit">
    <text evidence="25">Homodimer. Interacts with lysosomal protein GLMP (via lumenal domain); the interaction starts while both proteins are still in the endoplasmic reticulum and is required for stabilization of MFSD1 in lysosomes but has no direct effect on its targeting to lysosomes or transporter activity.</text>
</comment>
<dbReference type="AlphaFoldDB" id="A0A9J6QMD3"/>
<evidence type="ECO:0000256" key="18">
    <source>
        <dbReference type="ARBA" id="ARBA00044903"/>
    </source>
</evidence>
<dbReference type="Proteomes" id="UP001065549">
    <property type="component" value="Unassembled WGS sequence"/>
</dbReference>
<feature type="transmembrane region" description="Helical" evidence="26">
    <location>
        <begin position="367"/>
        <end position="389"/>
    </location>
</feature>
<comment type="caution">
    <text evidence="28">The sequence shown here is derived from an EMBL/GenBank/DDBJ whole genome shotgun (WGS) entry which is preliminary data.</text>
</comment>
<feature type="domain" description="Major facilitator superfamily (MFS) profile" evidence="27">
    <location>
        <begin position="1"/>
        <end position="421"/>
    </location>
</feature>
<dbReference type="GO" id="GO:0005886">
    <property type="term" value="C:plasma membrane"/>
    <property type="evidence" value="ECO:0007669"/>
    <property type="project" value="UniProtKB-SubCell"/>
</dbReference>
<evidence type="ECO:0000256" key="11">
    <source>
        <dbReference type="ARBA" id="ARBA00044881"/>
    </source>
</evidence>
<dbReference type="RefSeq" id="WP_148396272.1">
    <property type="nucleotide sequence ID" value="NZ_JAOSHN010000003.1"/>
</dbReference>
<organism evidence="28 29">
    <name type="scientific">Hominibacterium faecale</name>
    <dbReference type="NCBI Taxonomy" id="2839743"/>
    <lineage>
        <taxon>Bacteria</taxon>
        <taxon>Bacillati</taxon>
        <taxon>Bacillota</taxon>
        <taxon>Clostridia</taxon>
        <taxon>Peptostreptococcales</taxon>
        <taxon>Anaerovoracaceae</taxon>
        <taxon>Hominibacterium</taxon>
    </lineage>
</organism>
<evidence type="ECO:0000313" key="28">
    <source>
        <dbReference type="EMBL" id="MCU7378608.1"/>
    </source>
</evidence>
<evidence type="ECO:0000256" key="10">
    <source>
        <dbReference type="ARBA" id="ARBA00044878"/>
    </source>
</evidence>
<evidence type="ECO:0000313" key="29">
    <source>
        <dbReference type="Proteomes" id="UP001065549"/>
    </source>
</evidence>
<feature type="transmembrane region" description="Helical" evidence="26">
    <location>
        <begin position="244"/>
        <end position="267"/>
    </location>
</feature>
<dbReference type="InterPro" id="IPR020846">
    <property type="entry name" value="MFS_dom"/>
</dbReference>
<evidence type="ECO:0000256" key="26">
    <source>
        <dbReference type="SAM" id="Phobius"/>
    </source>
</evidence>
<comment type="catalytic activity">
    <reaction evidence="12">
        <text>L-alpha-aminoacyl-L-histidine(out) = L-alpha-aminoacyl-L-histidine(in)</text>
        <dbReference type="Rhea" id="RHEA:79375"/>
        <dbReference type="ChEBI" id="CHEBI:229967"/>
    </reaction>
</comment>
<evidence type="ECO:0000256" key="22">
    <source>
        <dbReference type="ARBA" id="ARBA00044985"/>
    </source>
</evidence>
<evidence type="ECO:0000256" key="7">
    <source>
        <dbReference type="ARBA" id="ARBA00023136"/>
    </source>
</evidence>
<comment type="catalytic activity">
    <reaction evidence="11">
        <text>L-alpha-aminoacyl-L-arginine(out) = L-alpha-aminoacyl-L-arginine(in)</text>
        <dbReference type="Rhea" id="RHEA:79367"/>
        <dbReference type="ChEBI" id="CHEBI:229968"/>
    </reaction>
</comment>
<keyword evidence="5 26" id="KW-0812">Transmembrane</keyword>
<comment type="catalytic activity">
    <reaction evidence="10">
        <text>L-histidyl-glycine(out) = L-histidyl-glycine(in)</text>
        <dbReference type="Rhea" id="RHEA:79395"/>
        <dbReference type="ChEBI" id="CHEBI:229957"/>
    </reaction>
</comment>
<dbReference type="PANTHER" id="PTHR23512">
    <property type="entry name" value="MAJOR FACILITATOR SUPERFAMILY DOMAIN-CONTAINING PROTEIN 1"/>
    <property type="match status" value="1"/>
</dbReference>
<feature type="transmembrane region" description="Helical" evidence="26">
    <location>
        <begin position="88"/>
        <end position="105"/>
    </location>
</feature>
<evidence type="ECO:0000259" key="27">
    <source>
        <dbReference type="PROSITE" id="PS50850"/>
    </source>
</evidence>
<proteinExistence type="inferred from homology"/>
<dbReference type="PROSITE" id="PS50850">
    <property type="entry name" value="MFS"/>
    <property type="match status" value="1"/>
</dbReference>
<comment type="catalytic activity">
    <reaction evidence="19">
        <text>L-histidyl-L-alpha-amino acid(out) = L-histidyl-L-alpha-amino acid(in)</text>
        <dbReference type="Rhea" id="RHEA:79379"/>
        <dbReference type="ChEBI" id="CHEBI:229964"/>
    </reaction>
</comment>
<feature type="transmembrane region" description="Helical" evidence="26">
    <location>
        <begin position="306"/>
        <end position="323"/>
    </location>
</feature>
<dbReference type="EMBL" id="JAOSHN010000003">
    <property type="protein sequence ID" value="MCU7378608.1"/>
    <property type="molecule type" value="Genomic_DNA"/>
</dbReference>
<evidence type="ECO:0000256" key="25">
    <source>
        <dbReference type="ARBA" id="ARBA00046376"/>
    </source>
</evidence>
<feature type="transmembrane region" description="Helical" evidence="26">
    <location>
        <begin position="279"/>
        <end position="299"/>
    </location>
</feature>
<evidence type="ECO:0000256" key="23">
    <source>
        <dbReference type="ARBA" id="ARBA00045018"/>
    </source>
</evidence>
<evidence type="ECO:0000256" key="9">
    <source>
        <dbReference type="ARBA" id="ARBA00044876"/>
    </source>
</evidence>
<dbReference type="Gene3D" id="1.20.1250.20">
    <property type="entry name" value="MFS general substrate transporter like domains"/>
    <property type="match status" value="2"/>
</dbReference>
<evidence type="ECO:0000256" key="15">
    <source>
        <dbReference type="ARBA" id="ARBA00044898"/>
    </source>
</evidence>
<dbReference type="SUPFAM" id="SSF103473">
    <property type="entry name" value="MFS general substrate transporter"/>
    <property type="match status" value="1"/>
</dbReference>
<evidence type="ECO:0000256" key="12">
    <source>
        <dbReference type="ARBA" id="ARBA00044884"/>
    </source>
</evidence>
<comment type="catalytic activity">
    <reaction evidence="15">
        <text>L-aspartyl-L-lysine(out) = L-aspartyl-L-lysine(in)</text>
        <dbReference type="Rhea" id="RHEA:79411"/>
        <dbReference type="ChEBI" id="CHEBI:229953"/>
    </reaction>
</comment>
<reference evidence="28" key="1">
    <citation type="submission" date="2022-09" db="EMBL/GenBank/DDBJ databases">
        <title>Culturomic study of gut microbiota in children with autism spectrum disorder.</title>
        <authorList>
            <person name="Efimov B.A."/>
            <person name="Chaplin A.V."/>
            <person name="Sokolova S.R."/>
            <person name="Pikina A.P."/>
            <person name="Korzhanova M."/>
            <person name="Belova V."/>
            <person name="Korostin D."/>
        </authorList>
    </citation>
    <scope>NUCLEOTIDE SEQUENCE</scope>
    <source>
        <strain evidence="28">ASD5510</strain>
    </source>
</reference>
<comment type="catalytic activity">
    <reaction evidence="17">
        <text>L-lysyl-L-lysine(out) = L-lysyl-L-lysine(in)</text>
        <dbReference type="Rhea" id="RHEA:79403"/>
        <dbReference type="ChEBI" id="CHEBI:229956"/>
    </reaction>
</comment>
<comment type="subcellular location">
    <subcellularLocation>
        <location evidence="2">Cell membrane</location>
        <topology evidence="2">Multi-pass membrane protein</topology>
    </subcellularLocation>
    <subcellularLocation>
        <location evidence="1">Lysosome membrane</location>
        <topology evidence="1">Multi-pass membrane protein</topology>
    </subcellularLocation>
</comment>
<comment type="catalytic activity">
    <reaction evidence="14">
        <text>L-alpha-aminoacyl-L-lysine(out) = L-alpha-aminoacyl-L-lysine(in)</text>
        <dbReference type="Rhea" id="RHEA:79383"/>
        <dbReference type="ChEBI" id="CHEBI:229966"/>
    </reaction>
</comment>
<feature type="transmembrane region" description="Helical" evidence="26">
    <location>
        <begin position="329"/>
        <end position="346"/>
    </location>
</feature>
<evidence type="ECO:0000256" key="1">
    <source>
        <dbReference type="ARBA" id="ARBA00004155"/>
    </source>
</evidence>
<gene>
    <name evidence="28" type="ORF">OBO34_09605</name>
</gene>
<protein>
    <recommendedName>
        <fullName evidence="22">Lysosomal dipeptide transporter MFSD1</fullName>
    </recommendedName>
    <alternativeName>
        <fullName evidence="23">Major facilitator superfamily domain-containing protein 1</fullName>
    </alternativeName>
</protein>
<evidence type="ECO:0000256" key="2">
    <source>
        <dbReference type="ARBA" id="ARBA00004651"/>
    </source>
</evidence>
<comment type="function">
    <text evidence="24">Lysosomal dipeptide uniporter that selectively exports lysine, arginine or histidine-containing dipeptides with a net positive charge from the lysosome lumen into the cytosol. Could play a role in a specific type of protein O-glycosylation indirectly regulating macrophages migration and tissue invasion. Also essential for liver homeostasis.</text>
</comment>
<comment type="catalytic activity">
    <reaction evidence="20">
        <text>L-alanyl-L-lysine(out) = L-alanyl-L-lysine(in)</text>
        <dbReference type="Rhea" id="RHEA:79415"/>
        <dbReference type="ChEBI" id="CHEBI:192470"/>
    </reaction>
</comment>
<comment type="similarity">
    <text evidence="3">Belongs to the major facilitator superfamily.</text>
</comment>
<feature type="transmembrane region" description="Helical" evidence="26">
    <location>
        <begin position="21"/>
        <end position="45"/>
    </location>
</feature>
<evidence type="ECO:0000256" key="14">
    <source>
        <dbReference type="ARBA" id="ARBA00044893"/>
    </source>
</evidence>
<evidence type="ECO:0000256" key="5">
    <source>
        <dbReference type="ARBA" id="ARBA00022692"/>
    </source>
</evidence>
<evidence type="ECO:0000256" key="21">
    <source>
        <dbReference type="ARBA" id="ARBA00044924"/>
    </source>
</evidence>
<evidence type="ECO:0000256" key="8">
    <source>
        <dbReference type="ARBA" id="ARBA00023228"/>
    </source>
</evidence>
<evidence type="ECO:0000256" key="6">
    <source>
        <dbReference type="ARBA" id="ARBA00022989"/>
    </source>
</evidence>
<feature type="transmembrane region" description="Helical" evidence="26">
    <location>
        <begin position="178"/>
        <end position="197"/>
    </location>
</feature>
<comment type="catalytic activity">
    <reaction evidence="13">
        <text>L-lysyl-L-alpha-amino acid(out) = L-lysyl-L-alpha-amino acid(in)</text>
        <dbReference type="Rhea" id="RHEA:79387"/>
        <dbReference type="ChEBI" id="CHEBI:229965"/>
    </reaction>
</comment>
<dbReference type="InterPro" id="IPR036259">
    <property type="entry name" value="MFS_trans_sf"/>
</dbReference>
<keyword evidence="6 26" id="KW-1133">Transmembrane helix</keyword>
<sequence length="434" mass="46860">MERNVVVGDSALTRKRSMQGMVAACLLMISWTGMGWNALGTYSVFVVEDLGCSTAQFMIIFTILSWVNAAISMTIYGLCIDKFGARKMILFGGLFCTAGFALFGLSQSIQFMWFAATIFAIGLAFININTLNVMINSWFKKNTARYTGIAQSFGPLGGAFFNSLWGIVMVMIGFRIPFYISAVISLVFTFLVYILYVNQENAGCPARGEAELMEEARENAGAEEEVTIETGLSFGATVKKGRSWLLPICYILAGICDYGLLGNFALIAASHGYAEQAGFIMGFSWLFQIAAFLVLGTVCDKLGSKYSQLVCFIMVIIVSGLFLADFVSLPVVFLAAAMLGFADGAVQLPMGASAREALGTKDFAKKMGLVGGGCYIGVGVSTVVVARIFDVTGSYKPAFILIIALSIVTALLFFVATRSVYTDKEVAEERITVK</sequence>
<dbReference type="GO" id="GO:0005765">
    <property type="term" value="C:lysosomal membrane"/>
    <property type="evidence" value="ECO:0007669"/>
    <property type="project" value="UniProtKB-SubCell"/>
</dbReference>
<keyword evidence="8" id="KW-0458">Lysosome</keyword>
<dbReference type="Pfam" id="PF07690">
    <property type="entry name" value="MFS_1"/>
    <property type="match status" value="2"/>
</dbReference>
<keyword evidence="29" id="KW-1185">Reference proteome</keyword>
<comment type="catalytic activity">
    <reaction evidence="18">
        <text>L-arginyl-glycine(out) = L-arginyl-glycine(in)</text>
        <dbReference type="Rhea" id="RHEA:79391"/>
        <dbReference type="ChEBI" id="CHEBI:229955"/>
    </reaction>
</comment>